<organism evidence="10 11">
    <name type="scientific">Peptidiphaga gingivicola</name>
    <dbReference type="NCBI Taxonomy" id="2741497"/>
    <lineage>
        <taxon>Bacteria</taxon>
        <taxon>Bacillati</taxon>
        <taxon>Actinomycetota</taxon>
        <taxon>Actinomycetes</taxon>
        <taxon>Actinomycetales</taxon>
        <taxon>Actinomycetaceae</taxon>
        <taxon>Peptidiphaga</taxon>
    </lineage>
</organism>
<dbReference type="OrthoDB" id="5198708at2"/>
<dbReference type="RefSeq" id="WP_064231961.1">
    <property type="nucleotide sequence ID" value="NZ_LVZK01000003.1"/>
</dbReference>
<evidence type="ECO:0000256" key="8">
    <source>
        <dbReference type="ARBA" id="ARBA00023209"/>
    </source>
</evidence>
<keyword evidence="3" id="KW-0479">Metal-binding</keyword>
<dbReference type="Gene3D" id="1.20.1090.10">
    <property type="entry name" value="Dehydroquinate synthase-like - alpha domain"/>
    <property type="match status" value="1"/>
</dbReference>
<evidence type="ECO:0000256" key="4">
    <source>
        <dbReference type="ARBA" id="ARBA00022857"/>
    </source>
</evidence>
<keyword evidence="2" id="KW-0444">Lipid biosynthesis</keyword>
<accession>A0A179B2A7</accession>
<dbReference type="SUPFAM" id="SSF56796">
    <property type="entry name" value="Dehydroquinate synthase-like"/>
    <property type="match status" value="1"/>
</dbReference>
<gene>
    <name evidence="10" type="ORF">A4H34_09715</name>
</gene>
<keyword evidence="5" id="KW-0560">Oxidoreductase</keyword>
<dbReference type="InterPro" id="IPR016205">
    <property type="entry name" value="Glycerol_DH"/>
</dbReference>
<dbReference type="EMBL" id="LVZK01000003">
    <property type="protein sequence ID" value="OAP85363.1"/>
    <property type="molecule type" value="Genomic_DNA"/>
</dbReference>
<dbReference type="GO" id="GO:0046872">
    <property type="term" value="F:metal ion binding"/>
    <property type="evidence" value="ECO:0007669"/>
    <property type="project" value="UniProtKB-KW"/>
</dbReference>
<comment type="caution">
    <text evidence="10">The sequence shown here is derived from an EMBL/GenBank/DDBJ whole genome shotgun (WGS) entry which is preliminary data.</text>
</comment>
<proteinExistence type="predicted"/>
<evidence type="ECO:0000256" key="6">
    <source>
        <dbReference type="ARBA" id="ARBA00023027"/>
    </source>
</evidence>
<reference evidence="10 11" key="1">
    <citation type="submission" date="2016-04" db="EMBL/GenBank/DDBJ databases">
        <title>Peptidophaga gingivicola gen. nov., sp. nov., isolated from human subgingival plaque.</title>
        <authorList>
            <person name="Beall C.J."/>
            <person name="Mokrzan E.M."/>
            <person name="Griffen A.L."/>
            <person name="Leys E.J."/>
        </authorList>
    </citation>
    <scope>NUCLEOTIDE SEQUENCE [LARGE SCALE GENOMIC DNA]</scope>
    <source>
        <strain evidence="10 11">BA112</strain>
    </source>
</reference>
<keyword evidence="4" id="KW-0521">NADP</keyword>
<evidence type="ECO:0000256" key="5">
    <source>
        <dbReference type="ARBA" id="ARBA00023002"/>
    </source>
</evidence>
<dbReference type="GO" id="GO:0016614">
    <property type="term" value="F:oxidoreductase activity, acting on CH-OH group of donors"/>
    <property type="evidence" value="ECO:0007669"/>
    <property type="project" value="InterPro"/>
</dbReference>
<keyword evidence="9" id="KW-1208">Phospholipid metabolism</keyword>
<evidence type="ECO:0000256" key="3">
    <source>
        <dbReference type="ARBA" id="ARBA00022723"/>
    </source>
</evidence>
<keyword evidence="7" id="KW-0443">Lipid metabolism</keyword>
<dbReference type="AlphaFoldDB" id="A0A179B2A7"/>
<dbReference type="Pfam" id="PF13685">
    <property type="entry name" value="Fe-ADH_2"/>
    <property type="match status" value="1"/>
</dbReference>
<keyword evidence="1" id="KW-0963">Cytoplasm</keyword>
<dbReference type="PANTHER" id="PTHR43616">
    <property type="entry name" value="GLYCEROL DEHYDROGENASE"/>
    <property type="match status" value="1"/>
</dbReference>
<sequence length="448" mass="48026">MTAELVEKGLENASHTKTVDVGRGVLASSGTIIRDELLEGGRKALLVADERTWKAAGADVERSLREAGADLAEPMVYPGSPTLYASYEHCEEIRERLRETDALAVAVGSGTLNDLSKLASGELDRPYAVVATAASMDGYTGFGAPMTKDGVKITMPCPAPRVVVFDLDVAAAAPRPMASSGYGDLSAKIPAGADWMLADAVGVDPIHPLAWELVQTGVRGALSRPAELAAGVPEAYEGLCEGLVLSGLAMQVAQGTRPASGAEHYFSHLWELDHLGSELDPPLSHGFKVAIGTLAMVGFYEKFLERDVAGLDIDAVVSRWPSWDEVEDDIRRVMSGPLIDKGINETREKYVDAAGIRARIEKLVQAWPQLRAKLAGQLMPAKELQLALASAGAPSVPSDIGLTPEDVRAAFPRAMYYRSRYTVLDVARELGWFEEIVDDVFAPGGLWQ</sequence>
<evidence type="ECO:0000313" key="10">
    <source>
        <dbReference type="EMBL" id="OAP85363.1"/>
    </source>
</evidence>
<protein>
    <submittedName>
        <fullName evidence="10">3-dehydroquinate synthase</fullName>
    </submittedName>
</protein>
<evidence type="ECO:0000313" key="11">
    <source>
        <dbReference type="Proteomes" id="UP000078368"/>
    </source>
</evidence>
<keyword evidence="6" id="KW-0520">NAD</keyword>
<evidence type="ECO:0000256" key="1">
    <source>
        <dbReference type="ARBA" id="ARBA00022490"/>
    </source>
</evidence>
<evidence type="ECO:0000256" key="7">
    <source>
        <dbReference type="ARBA" id="ARBA00023098"/>
    </source>
</evidence>
<dbReference type="PANTHER" id="PTHR43616:SF5">
    <property type="entry name" value="GLYCEROL DEHYDROGENASE 1"/>
    <property type="match status" value="1"/>
</dbReference>
<keyword evidence="11" id="KW-1185">Reference proteome</keyword>
<name>A0A179B2A7_9ACTO</name>
<evidence type="ECO:0000256" key="2">
    <source>
        <dbReference type="ARBA" id="ARBA00022516"/>
    </source>
</evidence>
<dbReference type="InterPro" id="IPR032837">
    <property type="entry name" value="G1PDH"/>
</dbReference>
<evidence type="ECO:0000256" key="9">
    <source>
        <dbReference type="ARBA" id="ARBA00023264"/>
    </source>
</evidence>
<dbReference type="STRING" id="1823756.A4H34_09715"/>
<dbReference type="Gene3D" id="3.40.50.1970">
    <property type="match status" value="1"/>
</dbReference>
<dbReference type="CDD" id="cd08175">
    <property type="entry name" value="G1PDH"/>
    <property type="match status" value="1"/>
</dbReference>
<dbReference type="Proteomes" id="UP000078368">
    <property type="component" value="Unassembled WGS sequence"/>
</dbReference>
<dbReference type="GO" id="GO:0008654">
    <property type="term" value="P:phospholipid biosynthetic process"/>
    <property type="evidence" value="ECO:0007669"/>
    <property type="project" value="UniProtKB-KW"/>
</dbReference>
<keyword evidence="8" id="KW-0594">Phospholipid biosynthesis</keyword>